<name>A0A5B7K9M1_PORTR</name>
<dbReference type="EMBL" id="VSRR010128540">
    <property type="protein sequence ID" value="MPD01769.1"/>
    <property type="molecule type" value="Genomic_DNA"/>
</dbReference>
<protein>
    <recommendedName>
        <fullName evidence="4">Secreted protein</fullName>
    </recommendedName>
</protein>
<proteinExistence type="predicted"/>
<keyword evidence="3" id="KW-1185">Reference proteome</keyword>
<organism evidence="2 3">
    <name type="scientific">Portunus trituberculatus</name>
    <name type="common">Swimming crab</name>
    <name type="synonym">Neptunus trituberculatus</name>
    <dbReference type="NCBI Taxonomy" id="210409"/>
    <lineage>
        <taxon>Eukaryota</taxon>
        <taxon>Metazoa</taxon>
        <taxon>Ecdysozoa</taxon>
        <taxon>Arthropoda</taxon>
        <taxon>Crustacea</taxon>
        <taxon>Multicrustacea</taxon>
        <taxon>Malacostraca</taxon>
        <taxon>Eumalacostraca</taxon>
        <taxon>Eucarida</taxon>
        <taxon>Decapoda</taxon>
        <taxon>Pleocyemata</taxon>
        <taxon>Brachyura</taxon>
        <taxon>Eubrachyura</taxon>
        <taxon>Portunoidea</taxon>
        <taxon>Portunidae</taxon>
        <taxon>Portuninae</taxon>
        <taxon>Portunus</taxon>
    </lineage>
</organism>
<dbReference type="Proteomes" id="UP000324222">
    <property type="component" value="Unassembled WGS sequence"/>
</dbReference>
<sequence length="113" mass="11643">MSTCPCLRSLTGIKNLCLVLCSAAPLETNMQADTFVGGASGRGPFPVIHALRCGFIRAGKNLTFSPSSSSYSSSSSGFSSAHRSPLFPSAPRICVGTELNASDGGQSKNVRGT</sequence>
<evidence type="ECO:0000256" key="1">
    <source>
        <dbReference type="SAM" id="SignalP"/>
    </source>
</evidence>
<accession>A0A5B7K9M1</accession>
<keyword evidence="1" id="KW-0732">Signal</keyword>
<dbReference type="AlphaFoldDB" id="A0A5B7K9M1"/>
<evidence type="ECO:0008006" key="4">
    <source>
        <dbReference type="Google" id="ProtNLM"/>
    </source>
</evidence>
<evidence type="ECO:0000313" key="3">
    <source>
        <dbReference type="Proteomes" id="UP000324222"/>
    </source>
</evidence>
<feature type="signal peptide" evidence="1">
    <location>
        <begin position="1"/>
        <end position="23"/>
    </location>
</feature>
<evidence type="ECO:0000313" key="2">
    <source>
        <dbReference type="EMBL" id="MPD01769.1"/>
    </source>
</evidence>
<gene>
    <name evidence="2" type="ORF">E2C01_097312</name>
</gene>
<feature type="chain" id="PRO_5022984188" description="Secreted protein" evidence="1">
    <location>
        <begin position="24"/>
        <end position="113"/>
    </location>
</feature>
<reference evidence="2 3" key="1">
    <citation type="submission" date="2019-05" db="EMBL/GenBank/DDBJ databases">
        <title>Another draft genome of Portunus trituberculatus and its Hox gene families provides insights of decapod evolution.</title>
        <authorList>
            <person name="Jeong J.-H."/>
            <person name="Song I."/>
            <person name="Kim S."/>
            <person name="Choi T."/>
            <person name="Kim D."/>
            <person name="Ryu S."/>
            <person name="Kim W."/>
        </authorList>
    </citation>
    <scope>NUCLEOTIDE SEQUENCE [LARGE SCALE GENOMIC DNA]</scope>
    <source>
        <tissue evidence="2">Muscle</tissue>
    </source>
</reference>
<comment type="caution">
    <text evidence="2">The sequence shown here is derived from an EMBL/GenBank/DDBJ whole genome shotgun (WGS) entry which is preliminary data.</text>
</comment>